<sequence>MLLVAGVDIGNSTTEVAIAQINGSKLEFYTSGIEKTTGVKGTKRNIRGIVNALNNALENTPYQIKDISLILLNEATPVIGDIAMETITETVITESTIIGHNPSTPGGVGFGVGTTISFQELMSHRGKEPVIPLINAGYDFADVAAEINHKLDQGIRIVGVIVQNDDGVLISNRLKTSMPIVDEVKYIDKVPVHMPAAVEVAESGRTIETLSNPFGIATVFNLDPEETKLVVPLSRALIGNRSAVVIKTPQGDVHARRIPAGKLMILGQHHKAEINIEAGADEIMSSVEKVKPVLDVRGEPGTNVGGMLERVRAVMSKLTDQPIETMAIQDILAVDTFAPKEVLGGVAGESALENAVGLAAMVKTSRLPMQQIAAALEKEIGVKVQIEGVEANMAILGALTTPGSAKPLAIVDIGGGSSDAAIINSQDQVFYTHLAGAGDMVTMLIKAELGLDSTLLAEAIKCSPLAKVESLFHMRMEDGSVKFFDQPLDPHLFSRVVVLNGNTMEPIETDHSMERIRTVRREAKRRVFVTNVLRALTRIAPNGNIRLLDFVVIVGGSALDFEIPEMITEALAEYKIVAGRANVRGMMGPRNAVATGLVLSYYQNLKNGSNG</sequence>
<dbReference type="SUPFAM" id="SSF53067">
    <property type="entry name" value="Actin-like ATPase domain"/>
    <property type="match status" value="2"/>
</dbReference>
<dbReference type="Gene3D" id="2.40.50.140">
    <property type="entry name" value="Nucleic acid-binding proteins"/>
    <property type="match status" value="1"/>
</dbReference>
<dbReference type="RefSeq" id="WP_148137371.1">
    <property type="nucleotide sequence ID" value="NZ_CP017634.1"/>
</dbReference>
<dbReference type="Pfam" id="PF18427">
    <property type="entry name" value="DDR_swiveling"/>
    <property type="match status" value="1"/>
</dbReference>
<dbReference type="InterPro" id="IPR043129">
    <property type="entry name" value="ATPase_NBD"/>
</dbReference>
<dbReference type="Pfam" id="PF08841">
    <property type="entry name" value="DDR"/>
    <property type="match status" value="1"/>
</dbReference>
<dbReference type="InterPro" id="IPR012340">
    <property type="entry name" value="NA-bd_OB-fold"/>
</dbReference>
<dbReference type="EMBL" id="CP017634">
    <property type="protein sequence ID" value="ATW27975.1"/>
    <property type="molecule type" value="Genomic_DNA"/>
</dbReference>
<dbReference type="InterPro" id="IPR030994">
    <property type="entry name" value="DDR_dom"/>
</dbReference>
<dbReference type="InterPro" id="IPR009191">
    <property type="entry name" value="DDRA"/>
</dbReference>
<dbReference type="InterPro" id="IPR028975">
    <property type="entry name" value="DDRA_swiveling_dom_sf"/>
</dbReference>
<evidence type="ECO:0000313" key="4">
    <source>
        <dbReference type="Proteomes" id="UP000323521"/>
    </source>
</evidence>
<dbReference type="KEGG" id="fwa:DCMF_27350"/>
<name>A0A3G1L0G4_FORW1</name>
<proteinExistence type="predicted"/>
<dbReference type="Gene3D" id="3.30.420.40">
    <property type="match status" value="2"/>
</dbReference>
<gene>
    <name evidence="3" type="ORF">DCMF_27350</name>
</gene>
<dbReference type="AlphaFoldDB" id="A0A3G1L0G4"/>
<evidence type="ECO:0000259" key="1">
    <source>
        <dbReference type="Pfam" id="PF08841"/>
    </source>
</evidence>
<organism evidence="3 4">
    <name type="scientific">Formimonas warabiya</name>
    <dbReference type="NCBI Taxonomy" id="1761012"/>
    <lineage>
        <taxon>Bacteria</taxon>
        <taxon>Bacillati</taxon>
        <taxon>Bacillota</taxon>
        <taxon>Clostridia</taxon>
        <taxon>Eubacteriales</taxon>
        <taxon>Peptococcaceae</taxon>
        <taxon>Candidatus Formimonas</taxon>
    </lineage>
</organism>
<protein>
    <submittedName>
        <fullName evidence="3">Diol dehydratase reactivase subunit alpha</fullName>
    </submittedName>
</protein>
<dbReference type="Gene3D" id="3.90.470.30">
    <property type="match status" value="1"/>
</dbReference>
<dbReference type="SUPFAM" id="SSF82317">
    <property type="entry name" value="Swiveling domain of dehydratase reactivase alpha subunit"/>
    <property type="match status" value="1"/>
</dbReference>
<dbReference type="Gene3D" id="3.50.30.70">
    <property type="entry name" value="Swiveling domain of dehydratase reactivase alpha subunit"/>
    <property type="match status" value="1"/>
</dbReference>
<accession>A0A3G1L0G4</accession>
<dbReference type="InterPro" id="IPR040916">
    <property type="entry name" value="DDR_swiveling"/>
</dbReference>
<evidence type="ECO:0000259" key="2">
    <source>
        <dbReference type="Pfam" id="PF18427"/>
    </source>
</evidence>
<feature type="domain" description="Diol dehydratase reactivase ATPase-like" evidence="1">
    <location>
        <begin position="274"/>
        <end position="601"/>
    </location>
</feature>
<reference evidence="3 4" key="1">
    <citation type="submission" date="2016-10" db="EMBL/GenBank/DDBJ databases">
        <title>Complete Genome Sequence of Peptococcaceae strain DCMF.</title>
        <authorList>
            <person name="Edwards R.J."/>
            <person name="Holland S.I."/>
            <person name="Deshpande N.P."/>
            <person name="Wong Y.K."/>
            <person name="Ertan H."/>
            <person name="Manefield M."/>
            <person name="Russell T.L."/>
            <person name="Lee M.J."/>
        </authorList>
    </citation>
    <scope>NUCLEOTIDE SEQUENCE [LARGE SCALE GENOMIC DNA]</scope>
    <source>
        <strain evidence="3 4">DCMF</strain>
    </source>
</reference>
<dbReference type="Proteomes" id="UP000323521">
    <property type="component" value="Chromosome"/>
</dbReference>
<evidence type="ECO:0000313" key="3">
    <source>
        <dbReference type="EMBL" id="ATW27975.1"/>
    </source>
</evidence>
<dbReference type="OrthoDB" id="4676896at2"/>
<dbReference type="NCBIfam" id="TIGR04491">
    <property type="entry name" value="reactive_PduG"/>
    <property type="match status" value="1"/>
</dbReference>
<keyword evidence="4" id="KW-1185">Reference proteome</keyword>
<feature type="domain" description="DD-reactivating factor swiveling" evidence="2">
    <location>
        <begin position="92"/>
        <end position="253"/>
    </location>
</feature>